<keyword evidence="5" id="KW-1185">Reference proteome</keyword>
<evidence type="ECO:0000313" key="4">
    <source>
        <dbReference type="EMBL" id="QGG47656.1"/>
    </source>
</evidence>
<evidence type="ECO:0000259" key="3">
    <source>
        <dbReference type="Pfam" id="PF10145"/>
    </source>
</evidence>
<gene>
    <name evidence="4" type="ORF">FTV88_1556</name>
</gene>
<proteinExistence type="predicted"/>
<name>A0A5Q2N211_9FIRM</name>
<protein>
    <submittedName>
        <fullName evidence="4">Phage tail tape measure protein, TP901 family, core region</fullName>
    </submittedName>
</protein>
<reference evidence="5" key="1">
    <citation type="submission" date="2019-11" db="EMBL/GenBank/DDBJ databases">
        <title>Genome sequence of Heliorestis convoluta strain HH, an alkaliphilic and minimalistic phototrophic bacterium from a soda lake in Egypt.</title>
        <authorList>
            <person name="Dewey E.D."/>
            <person name="Stokes L.M."/>
            <person name="Burchell B.M."/>
            <person name="Shaffer K.N."/>
            <person name="Huntington A.M."/>
            <person name="Baker J.M."/>
            <person name="Nadendla S."/>
            <person name="Giglio M.G."/>
            <person name="Touchman J.W."/>
            <person name="Blankenship R.E."/>
            <person name="Madigan M.T."/>
            <person name="Sattley W.M."/>
        </authorList>
    </citation>
    <scope>NUCLEOTIDE SEQUENCE [LARGE SCALE GENOMIC DNA]</scope>
    <source>
        <strain evidence="5">HH</strain>
    </source>
</reference>
<dbReference type="PANTHER" id="PTHR37813:SF1">
    <property type="entry name" value="FELS-2 PROPHAGE PROTEIN"/>
    <property type="match status" value="1"/>
</dbReference>
<dbReference type="OrthoDB" id="9780715at2"/>
<dbReference type="PANTHER" id="PTHR37813">
    <property type="entry name" value="FELS-2 PROPHAGE PROTEIN"/>
    <property type="match status" value="1"/>
</dbReference>
<keyword evidence="2" id="KW-1133">Transmembrane helix</keyword>
<dbReference type="Proteomes" id="UP000366051">
    <property type="component" value="Chromosome"/>
</dbReference>
<dbReference type="AlphaFoldDB" id="A0A5Q2N211"/>
<keyword evidence="2" id="KW-0812">Transmembrane</keyword>
<evidence type="ECO:0000313" key="5">
    <source>
        <dbReference type="Proteomes" id="UP000366051"/>
    </source>
</evidence>
<dbReference type="EMBL" id="CP045875">
    <property type="protein sequence ID" value="QGG47656.1"/>
    <property type="molecule type" value="Genomic_DNA"/>
</dbReference>
<sequence>MSSTLASLLVRIGVDMSDFQSSMESMEKKLTKVGKKLNDVGKDLSMKVTAPIVAFGTVTLKAAGDFESSMNRVKALSGATGDEFASMRDLAKELGRTTQFSASQAADAMGFLAMAGFKANEMMGALPGTLNLAAAAGIDLATSADIASNILTGYGKSVEELAHVNDVLVKTMTSSNVDLRMLGESMKYAAPVASALGVSFEEASAAIGMMGNAGIQGSQAGTALRGGLARLAKPTREVTRALDRLGVQTHDSTGKMKPLAEIIGDLENKGATAADMLAIFGLEAGPAMQALLEQGSDSLKSFTYELENAGGTAETIAAAQMEGFNGSLKELQSALEGLMLAIADSGLLEWFTEITKKVTAWLQKVSETNPELLRLGTIVALVAAAIGPLLIVFGKVIGAVGVIAGALPVMGTALAALTGPIGITIAAVTAFIAVGYSLYKNWDEIVGFLSQLYNNLKDKVSGTMNEMGQSISQHYQKVKTSTVESWGYVKGYLAITLSEMSKSVALHGGSIYNSMANSFHNVHAVTASIWQGVKNTIFRHIEEAKEIVRSGLKAIQSFFSNLTLTLPRPKLPRFSLSGNFSLTPPSVPKVDVSWYKKGGLFNGPSIIGVGEAGPEAVVPLQGHRMKPFAAEIAQQMGHSPTGEKVDAVTIQVAQLIVREEADIEKIANQLYRLQQRGQRAKGVFA</sequence>
<feature type="transmembrane region" description="Helical" evidence="2">
    <location>
        <begin position="421"/>
        <end position="439"/>
    </location>
</feature>
<keyword evidence="2" id="KW-0472">Membrane</keyword>
<keyword evidence="1" id="KW-1188">Viral release from host cell</keyword>
<dbReference type="KEGG" id="hcv:FTV88_1556"/>
<feature type="domain" description="Phage tail tape measure protein" evidence="3">
    <location>
        <begin position="88"/>
        <end position="270"/>
    </location>
</feature>
<accession>A0A5Q2N211</accession>
<evidence type="ECO:0000256" key="1">
    <source>
        <dbReference type="ARBA" id="ARBA00022612"/>
    </source>
</evidence>
<dbReference type="RefSeq" id="WP_153724990.1">
    <property type="nucleotide sequence ID" value="NZ_CP045875.1"/>
</dbReference>
<organism evidence="4 5">
    <name type="scientific">Heliorestis convoluta</name>
    <dbReference type="NCBI Taxonomy" id="356322"/>
    <lineage>
        <taxon>Bacteria</taxon>
        <taxon>Bacillati</taxon>
        <taxon>Bacillota</taxon>
        <taxon>Clostridia</taxon>
        <taxon>Eubacteriales</taxon>
        <taxon>Heliobacteriaceae</taxon>
        <taxon>Heliorestis</taxon>
    </lineage>
</organism>
<dbReference type="InterPro" id="IPR010090">
    <property type="entry name" value="Phage_tape_meas"/>
</dbReference>
<evidence type="ECO:0000256" key="2">
    <source>
        <dbReference type="SAM" id="Phobius"/>
    </source>
</evidence>
<dbReference type="NCBIfam" id="TIGR01760">
    <property type="entry name" value="tape_meas_TP901"/>
    <property type="match status" value="1"/>
</dbReference>
<dbReference type="Pfam" id="PF10145">
    <property type="entry name" value="PhageMin_Tail"/>
    <property type="match status" value="1"/>
</dbReference>